<dbReference type="Pfam" id="PF13290">
    <property type="entry name" value="CHB_HEX_C_1"/>
    <property type="match status" value="2"/>
</dbReference>
<keyword evidence="4" id="KW-1185">Reference proteome</keyword>
<keyword evidence="1" id="KW-0812">Transmembrane</keyword>
<name>A0ABW3UV18_9BACL</name>
<keyword evidence="1" id="KW-1133">Transmembrane helix</keyword>
<protein>
    <submittedName>
        <fullName evidence="3">Chitobiase/beta-hexosaminidase C-terminal domain-containing protein</fullName>
    </submittedName>
</protein>
<reference evidence="4" key="1">
    <citation type="journal article" date="2019" name="Int. J. Syst. Evol. Microbiol.">
        <title>The Global Catalogue of Microorganisms (GCM) 10K type strain sequencing project: providing services to taxonomists for standard genome sequencing and annotation.</title>
        <authorList>
            <consortium name="The Broad Institute Genomics Platform"/>
            <consortium name="The Broad Institute Genome Sequencing Center for Infectious Disease"/>
            <person name="Wu L."/>
            <person name="Ma J."/>
        </authorList>
    </citation>
    <scope>NUCLEOTIDE SEQUENCE [LARGE SCALE GENOMIC DNA]</scope>
    <source>
        <strain evidence="4">CCUG 53270</strain>
    </source>
</reference>
<keyword evidence="1" id="KW-0472">Membrane</keyword>
<evidence type="ECO:0000313" key="3">
    <source>
        <dbReference type="EMBL" id="MFD1224757.1"/>
    </source>
</evidence>
<dbReference type="PANTHER" id="PTHR43308:SF5">
    <property type="entry name" value="S-LAYER PROTEIN _ PEPTIDOGLYCAN ENDO-BETA-N-ACETYLGLUCOSAMINIDASE"/>
    <property type="match status" value="1"/>
</dbReference>
<proteinExistence type="predicted"/>
<feature type="transmembrane region" description="Helical" evidence="1">
    <location>
        <begin position="7"/>
        <end position="27"/>
    </location>
</feature>
<organism evidence="3 4">
    <name type="scientific">Paenibacillus vulneris</name>
    <dbReference type="NCBI Taxonomy" id="1133364"/>
    <lineage>
        <taxon>Bacteria</taxon>
        <taxon>Bacillati</taxon>
        <taxon>Bacillota</taxon>
        <taxon>Bacilli</taxon>
        <taxon>Bacillales</taxon>
        <taxon>Paenibacillaceae</taxon>
        <taxon>Paenibacillus</taxon>
    </lineage>
</organism>
<dbReference type="Gene3D" id="2.160.20.110">
    <property type="match status" value="8"/>
</dbReference>
<dbReference type="PANTHER" id="PTHR43308">
    <property type="entry name" value="OUTER MEMBRANE PROTEIN ALPHA-RELATED"/>
    <property type="match status" value="1"/>
</dbReference>
<evidence type="ECO:0000313" key="4">
    <source>
        <dbReference type="Proteomes" id="UP001597180"/>
    </source>
</evidence>
<gene>
    <name evidence="3" type="ORF">ACFQ4B_32065</name>
</gene>
<dbReference type="InterPro" id="IPR059177">
    <property type="entry name" value="GH29D-like_dom"/>
</dbReference>
<dbReference type="Proteomes" id="UP001597180">
    <property type="component" value="Unassembled WGS sequence"/>
</dbReference>
<sequence>MALKQKSIYAIGFAIVVLALIAGFMTFRANAGASHWTDGSNADTSWFDNATEYRTYTIDTSAKLAGVAKLVNDGTNRNGVAVNGFSGRILEISQDLDLSGLQWVPIGTDARPFKGTLIAAGGVTKEIRGMTVSDNTMYGGFIGYMDGATVGGFKFTGTGSITMTSVTQDVYVGAAVGKMVNSSILYDITNDMPITVDSKTRDTYVGGIVGQGGGTLSNLKNNGAVTALGGNVYAGGVTGSVYGNMVKTWNTGALNATSKTSQDVYAGGIIGQSPISIVMDTDNTIISNSGTVTVSGGLKNYAGGIVGKANGLAKFSANTSNSGSVNINASSAGGSYAGGLAGALGTASTDIVFNNTGVVTNNGGSNVYTGGAAGYIEGALSWEKSYVNSVNVTASGKDHVYTGGLIGYATGDFSFKGNAKNTGAIRVTGGALADKPDEAYTGGLIGYAENRVLFESTAPSAYENSGTITVSGGTGVYTGGVISNRAYSRTGNTISNVTSKGDIKVDGKTKLYTGGYIGLLPADSPDKTIANVMFANDITVTAASSAPESTVSTGGIVGYMAGGNASISNATFTRTPAAVVNGVQTYKGGTIVSTGGGASTYTGGIAGYVDGGTVSNVNAGNTKESQAAITSDGFIGGVAGYLKGTVDTAAIKYLTAIVQTADGFAGGIAGTAQGAISGKVVVGDADASGSDSVKLAAANGIDRLTAGGIIGRNEGPLTISGADTLVTRIALLNEAGRTGYSLGAMAGTLTPEAQIGAAGAPVKVKQVDIQINVDQSNIGGAIGVNRAPQTFVFIEGLSVQVSGSENKVGGAAGVQDTVIGNGTDNSLVIEGKDITMTSQGNALELGGLFGENDKTTPKSLATNVHVIAAGSANQIGGIAGKNLGAIANVQAQKHHLENSGEAGEIGGIVGRSEAPDGSTSPASINSVSVQAGEEALIQSSGANNVLGGIAGYVKNTEIKDFSVDAELPDYATLSVAGINAKAGGIAGRIENSKIIGDEVKINANNLFIISTAAAESPHIGGIAGYSSQTRMEKFASGSVNLVVNGPGSVVGGMVGYNLGTETTSILINNNTSALSLKVTPTAVSSTVGGIVGINDRRAGDPTADPGKAVSTLQNSRAVGTLLVNAEGSLIGGMVGENRSLIANNSISDKISVTSEGNSSIVGGLAGRNTETGTLYYTYSNANMTIEGENTLAGGLVGENLGQVLASYVDIAITGNAHGTEGSPVYLGGLIGRNSGTVDKSYSVSTVTAKGSYSIVGGLVGDHVAGSMTNAYAAKEVTASADHSYAGGLLGRITNGTVTTAYSAGKVTAVDGSYAGGFAGRYDNTNKELLYKAYYVKDIDNDINGDLPDFADGSFLWLNAHARLSTILSATLKDRSYFPGLSGWDFNSTWRYGSVDAEYKYPELIRVANGGGETGGGGDVNANINWYVRDPGAITFTLKSEAELAGLAAIVNGTIPGVPKFSFEGRTIKVMNPIHIQSKQWIPIGLNEDSAFQGSFNGNNQLIDGLTLTSTTAYSGLFGVIGQKAKVESIKLEPLSIAGQQYTGVLAGFNKGAVSGIDIKLVGGAKISGGTVGSLLGKNTGTINKVDIKIEGGSRIEGTGANAVAGGLIGDNAFAMNPGLFTFQSADGSIGSSANQATIGGLIGRQAGDITGINMNIAANYRISAAGPSSIVGGLIGQQVSGKLENISLAFTDGTLQALGAGSTLGGVVGQSGADNPMNHVAIAAANAGQHMLGNGIVGGIVGVKEGKGSNSFDMDQVKADGVTLSSLEASEQAIVGGIAGKLVNSAVRQASVTGSLQAAGDRVTVGGAAGQAEQSILYMVDVKSDIESASKTGETFVGGVVGLLSSNDSNKSFDFGKLAPMYHGVYNASVSSKTVKAVSADNGADLYVGGIAGSNRASSIYHSLSAAGITVNGGKTSIVGGIAGFSSGIMVSTTAHSSIAADASRVYHVGGFVGLAAGGEIHYSNAAAVAGEKISVGSAVTKSGMIPAAHVGGFAGMADNALFADSFANIPVQVVCDNQDNTIYAGGFAGLLGDADPAGAGAIHRAYAKGSVDVQGITGAYAGGFAGSADRYEINDAYATGNVVNTGFDTRTGGFAGVIERYATVKNAYAAQDHVTTNGVNHATRSYTGGFAGYNDGLVQQAFAGSTDIKMNVTGANAFSGALIGYNFRDGKVSSSTYLGSMAAVGRSLGSVEASKAEGDQTGSYGFGNWNFEADASYLSLYDAGEVVIQNAKQLHGVVALYNDSDLSFYRLFNRTADAKPSLNRLSLGADILMEGTSWTPFAVFNGEFDGKGKSIKGLQGTAEGAPAYGFVAENNGKISNIVFNDANLTGGTNTGIAAGINHAGAVLSGITVGGSVKGTEYTGGAAGLNQGEITNVTIQALSVTGTDYTGGAAGKNENSISKVNAGDLSVKGSLNTGGIAGENQGGLTNISIQAVKVNGTDLTGGAAGTNGGTLSEVSITSLTLEGANNTGGVSGKNSGTISKVSVDGIINAAGSVMGGIAGTNDGKISKAYARGTLRTLQEGQTVMAGGIAGENGKAGEISESFSFADLLITSDQATAGGIAGLNRGAIANTYNSGRIQAMGTTKAWAGGIAGYAAEGAISDSMNYGEASAAVNGKMVPGSAYFGGIAGRKNDGAVIKNTAFNKQMLKTSTAYYTAAGKRSEGAAGEAVGLLAKNMVKGTLPISLDAAVWKAAPGFYPQLAAFNGTAASKLSAAALILGDKDTLSSIKSEFELSRDNEVVWTADSKAIALNLTSGSAKGSMVTSGSAVLTAAVNGDTRALTVNVPAPAFAETALKPKVVSGNTTFTSQVSVKLATDEANGVIYYTLDGSQPDKWSMIYTDPIVLTKTTTIKAITIAEEKESSEVLSGAWTKLEPDKPRGGGGGGIWFPPTVAEPAVTAYIGSKAVKADDNASVTVARNSKLTLSAPDGQIIYYTTDGSTPTKNSLRYTGELILTRSMTIKMITDQNDQVVTIRYEVENAKFDLKSDAGQMKYISGYENNEFRPEKSLSRYEITDMLAPLLNKEDVSVGNLLKDVDTSKENQIAFFTSAGIIDGYPDNTYGGDKGLTRAEFVVIMSRVLKLQISDAGEAALYDVSGHWAEKYINSFTKAGYVDGFPDGTFKPDSEITRAQAVVLINRIIGKEKQDLPAKFSDLPSSHWAYQDIMAAMK</sequence>
<dbReference type="Pfam" id="PF00395">
    <property type="entry name" value="SLH"/>
    <property type="match status" value="2"/>
</dbReference>
<comment type="caution">
    <text evidence="3">The sequence shown here is derived from an EMBL/GenBank/DDBJ whole genome shotgun (WGS) entry which is preliminary data.</text>
</comment>
<dbReference type="EMBL" id="JBHTLU010000047">
    <property type="protein sequence ID" value="MFD1224757.1"/>
    <property type="molecule type" value="Genomic_DNA"/>
</dbReference>
<evidence type="ECO:0000259" key="2">
    <source>
        <dbReference type="PROSITE" id="PS51272"/>
    </source>
</evidence>
<dbReference type="PROSITE" id="PS51272">
    <property type="entry name" value="SLH"/>
    <property type="match status" value="2"/>
</dbReference>
<dbReference type="InterPro" id="IPR001119">
    <property type="entry name" value="SLH_dom"/>
</dbReference>
<dbReference type="RefSeq" id="WP_345587491.1">
    <property type="nucleotide sequence ID" value="NZ_BAABJG010000010.1"/>
</dbReference>
<feature type="domain" description="SLH" evidence="2">
    <location>
        <begin position="3027"/>
        <end position="3086"/>
    </location>
</feature>
<accession>A0ABW3UV18</accession>
<dbReference type="InterPro" id="IPR051465">
    <property type="entry name" value="Cell_Envelope_Struct_Comp"/>
</dbReference>
<feature type="domain" description="SLH" evidence="2">
    <location>
        <begin position="3087"/>
        <end position="3150"/>
    </location>
</feature>
<evidence type="ECO:0000256" key="1">
    <source>
        <dbReference type="SAM" id="Phobius"/>
    </source>
</evidence>